<proteinExistence type="predicted"/>
<dbReference type="SUPFAM" id="SSF141530">
    <property type="entry name" value="PTSIIA/GutA-like"/>
    <property type="match status" value="1"/>
</dbReference>
<organism evidence="2 3">
    <name type="scientific">Lacticaseibacillus mingshuiensis</name>
    <dbReference type="NCBI Taxonomy" id="2799574"/>
    <lineage>
        <taxon>Bacteria</taxon>
        <taxon>Bacillati</taxon>
        <taxon>Bacillota</taxon>
        <taxon>Bacilli</taxon>
        <taxon>Lactobacillales</taxon>
        <taxon>Lactobacillaceae</taxon>
        <taxon>Lacticaseibacillus</taxon>
    </lineage>
</organism>
<dbReference type="InterPro" id="IPR036665">
    <property type="entry name" value="PTS_IIA_glucitol/sorbitol_sf"/>
</dbReference>
<name>A0ABW4CJM4_9LACO</name>
<dbReference type="EMBL" id="JBHTOC010000007">
    <property type="protein sequence ID" value="MFD1429815.1"/>
    <property type="molecule type" value="Genomic_DNA"/>
</dbReference>
<evidence type="ECO:0000313" key="3">
    <source>
        <dbReference type="Proteomes" id="UP001597196"/>
    </source>
</evidence>
<comment type="caution">
    <text evidence="1">Lacks conserved residue(s) required for the propagation of feature annotation.</text>
</comment>
<gene>
    <name evidence="2" type="ORF">ACFQ4P_06095</name>
</gene>
<dbReference type="PANTHER" id="PTHR40398">
    <property type="entry name" value="PTS SYSTEM GLUCITOL/SORBITOL-SPECIFIC EIIA COMPONENT"/>
    <property type="match status" value="1"/>
</dbReference>
<dbReference type="PANTHER" id="PTHR40398:SF1">
    <property type="entry name" value="PTS SYSTEM GLUCITOL_SORBITOL-SPECIFIC EIIA COMPONENT"/>
    <property type="match status" value="1"/>
</dbReference>
<dbReference type="Gene3D" id="2.40.33.40">
    <property type="entry name" value="Phosphotransferase system, glucitol/sorbitol-specific IIA component"/>
    <property type="match status" value="1"/>
</dbReference>
<sequence>METTSEITAIGPDALGSDAALVILFGETATAPLQDVSVIQRFTDRVSQQALTLAEGDTLQVGAQGYTITHVGALANENLQAIGHVALVFGPVPTEAPLANALYLTPTQVPTFTVGEPLTYRTAE</sequence>
<protein>
    <submittedName>
        <fullName evidence="2">PTS glucitol/sorbitol transporter subunit IIA</fullName>
    </submittedName>
</protein>
<evidence type="ECO:0000313" key="2">
    <source>
        <dbReference type="EMBL" id="MFD1429815.1"/>
    </source>
</evidence>
<dbReference type="RefSeq" id="WP_203627685.1">
    <property type="nucleotide sequence ID" value="NZ_BOLQ01000014.1"/>
</dbReference>
<comment type="caution">
    <text evidence="2">The sequence shown here is derived from an EMBL/GenBank/DDBJ whole genome shotgun (WGS) entry which is preliminary data.</text>
</comment>
<accession>A0ABW4CJM4</accession>
<dbReference type="Proteomes" id="UP001597196">
    <property type="component" value="Unassembled WGS sequence"/>
</dbReference>
<reference evidence="3" key="1">
    <citation type="journal article" date="2019" name="Int. J. Syst. Evol. Microbiol.">
        <title>The Global Catalogue of Microorganisms (GCM) 10K type strain sequencing project: providing services to taxonomists for standard genome sequencing and annotation.</title>
        <authorList>
            <consortium name="The Broad Institute Genomics Platform"/>
            <consortium name="The Broad Institute Genome Sequencing Center for Infectious Disease"/>
            <person name="Wu L."/>
            <person name="Ma J."/>
        </authorList>
    </citation>
    <scope>NUCLEOTIDE SEQUENCE [LARGE SCALE GENOMIC DNA]</scope>
    <source>
        <strain evidence="3">CCM 8980</strain>
    </source>
</reference>
<dbReference type="InterPro" id="IPR004716">
    <property type="entry name" value="PTS_IIA_glucitol/sorbitol-sp"/>
</dbReference>
<dbReference type="Pfam" id="PF03829">
    <property type="entry name" value="PTSIIA_gutA"/>
    <property type="match status" value="1"/>
</dbReference>
<keyword evidence="3" id="KW-1185">Reference proteome</keyword>
<dbReference type="PROSITE" id="PS51097">
    <property type="entry name" value="PTS_EIIA_TYPE_5"/>
    <property type="match status" value="1"/>
</dbReference>
<evidence type="ECO:0000256" key="1">
    <source>
        <dbReference type="PROSITE-ProRule" id="PRU00420"/>
    </source>
</evidence>